<evidence type="ECO:0000313" key="2">
    <source>
        <dbReference type="Proteomes" id="UP000186684"/>
    </source>
</evidence>
<dbReference type="GO" id="GO:0005198">
    <property type="term" value="F:structural molecule activity"/>
    <property type="evidence" value="ECO:0007669"/>
    <property type="project" value="InterPro"/>
</dbReference>
<evidence type="ECO:0000313" key="1">
    <source>
        <dbReference type="EMBL" id="SIT10396.1"/>
    </source>
</evidence>
<dbReference type="Proteomes" id="UP000186684">
    <property type="component" value="Unassembled WGS sequence"/>
</dbReference>
<name>A0A1N7PIM0_9RHOB</name>
<dbReference type="Pfam" id="PF05136">
    <property type="entry name" value="Phage_portal_2"/>
    <property type="match status" value="1"/>
</dbReference>
<protein>
    <submittedName>
        <fullName evidence="1">Phage portal protein, lambda family</fullName>
    </submittedName>
</protein>
<dbReference type="EMBL" id="FTOQ01000016">
    <property type="protein sequence ID" value="SIT10396.1"/>
    <property type="molecule type" value="Genomic_DNA"/>
</dbReference>
<dbReference type="AlphaFoldDB" id="A0A1N7PIM0"/>
<accession>A0A1N7PIM0</accession>
<reference evidence="2" key="1">
    <citation type="submission" date="2017-01" db="EMBL/GenBank/DDBJ databases">
        <authorList>
            <person name="Varghese N."/>
            <person name="Submissions S."/>
        </authorList>
    </citation>
    <scope>NUCLEOTIDE SEQUENCE [LARGE SCALE GENOMIC DNA]</scope>
    <source>
        <strain evidence="2">DSM 29430</strain>
    </source>
</reference>
<sequence length="456" mass="48859">MSLLSRLLNRTPAHAVQTRRFDGAAGGRRGWGVGTYHRHGAETAAAGPTLRNRARYLAANNPWLSQGVGNYVGALAGTGINPTPQHRDADTRAGLSALWTQWGEEADVDGRTDVWGLQAEIARCLVVDGEAIVQLLNTPEGPRLRLLPPELVDESLTRELADGRYIVSGVEFAAAGTRAAYWVLPAKPTDTFATTASPVRIPAAEILHVFKPLGPGQVRGVSWLAPVILSASDFDQLCDALLMGAKVAAMHAGFLTDMNGTAGEPYDGTEAGGIMDSGLEPGTLKRLPSGLDVKFNSPAQAQELGAFLRLNLRQLAAGLGLPSHLLDGDLSDANYSSLRAGLLPFRQRCEQVQYGVFVPQLLNPIWRRVVAWGVLSGALDAPDYESDPRAYRAEWLPPAWQQVDPLKDTQATVAEIEAGLTSRRKAVAARGWALEDLDSEIAVDGFTPKPKESGNA</sequence>
<dbReference type="STRING" id="633194.SAMN05421759_11619"/>
<organism evidence="1 2">
    <name type="scientific">Roseivivax lentus</name>
    <dbReference type="NCBI Taxonomy" id="633194"/>
    <lineage>
        <taxon>Bacteria</taxon>
        <taxon>Pseudomonadati</taxon>
        <taxon>Pseudomonadota</taxon>
        <taxon>Alphaproteobacteria</taxon>
        <taxon>Rhodobacterales</taxon>
        <taxon>Roseobacteraceae</taxon>
        <taxon>Roseivivax</taxon>
    </lineage>
</organism>
<gene>
    <name evidence="1" type="ORF">SAMN05421759_11619</name>
</gene>
<dbReference type="OrthoDB" id="9770450at2"/>
<dbReference type="RefSeq" id="WP_083950701.1">
    <property type="nucleotide sequence ID" value="NZ_FTOQ01000016.1"/>
</dbReference>
<dbReference type="NCBIfam" id="TIGR01539">
    <property type="entry name" value="portal_lambda"/>
    <property type="match status" value="1"/>
</dbReference>
<dbReference type="InterPro" id="IPR006429">
    <property type="entry name" value="Phage_lambda_portal"/>
</dbReference>
<keyword evidence="2" id="KW-1185">Reference proteome</keyword>
<proteinExistence type="predicted"/>
<dbReference type="GO" id="GO:0019068">
    <property type="term" value="P:virion assembly"/>
    <property type="evidence" value="ECO:0007669"/>
    <property type="project" value="InterPro"/>
</dbReference>